<evidence type="ECO:0000256" key="1">
    <source>
        <dbReference type="ARBA" id="ARBA00004651"/>
    </source>
</evidence>
<dbReference type="Pfam" id="PF00892">
    <property type="entry name" value="EamA"/>
    <property type="match status" value="2"/>
</dbReference>
<feature type="domain" description="EamA" evidence="7">
    <location>
        <begin position="5"/>
        <end position="138"/>
    </location>
</feature>
<dbReference type="OrthoDB" id="20414at2"/>
<gene>
    <name evidence="8" type="ORF">D9V61_01430</name>
</gene>
<feature type="transmembrane region" description="Helical" evidence="6">
    <location>
        <begin position="274"/>
        <end position="292"/>
    </location>
</feature>
<proteinExistence type="predicted"/>
<evidence type="ECO:0000256" key="6">
    <source>
        <dbReference type="SAM" id="Phobius"/>
    </source>
</evidence>
<name>A0A4D6XRX1_9GAMM</name>
<feature type="transmembrane region" description="Helical" evidence="6">
    <location>
        <begin position="95"/>
        <end position="113"/>
    </location>
</feature>
<protein>
    <submittedName>
        <fullName evidence="8">EamA family transporter</fullName>
    </submittedName>
</protein>
<dbReference type="RefSeq" id="WP_158339466.1">
    <property type="nucleotide sequence ID" value="NZ_CP034891.1"/>
</dbReference>
<organism evidence="8 9">
    <name type="scientific">Buchnera aphidicola</name>
    <name type="common">Acyrthosiphon lactucae</name>
    <dbReference type="NCBI Taxonomy" id="1241832"/>
    <lineage>
        <taxon>Bacteria</taxon>
        <taxon>Pseudomonadati</taxon>
        <taxon>Pseudomonadota</taxon>
        <taxon>Gammaproteobacteria</taxon>
        <taxon>Enterobacterales</taxon>
        <taxon>Erwiniaceae</taxon>
        <taxon>Buchnera</taxon>
    </lineage>
</organism>
<keyword evidence="4 6" id="KW-1133">Transmembrane helix</keyword>
<evidence type="ECO:0000256" key="5">
    <source>
        <dbReference type="ARBA" id="ARBA00023136"/>
    </source>
</evidence>
<evidence type="ECO:0000256" key="2">
    <source>
        <dbReference type="ARBA" id="ARBA00022475"/>
    </source>
</evidence>
<keyword evidence="3 6" id="KW-0812">Transmembrane</keyword>
<dbReference type="Proteomes" id="UP000298660">
    <property type="component" value="Chromosome"/>
</dbReference>
<feature type="transmembrane region" description="Helical" evidence="6">
    <location>
        <begin position="125"/>
        <end position="142"/>
    </location>
</feature>
<sequence length="303" mass="34762">MNKIIIIILFSLVSVTWGTTWIAMKVAIETIPPFFATGIRFLVASPLLIVLAYYTKTPLLFPYGQRWFQFFISIFYFSIPFTLMLYGGIYVSSSIASIIFSNMPVAVLIVSFLYLKKRLFLTQKIGMLISLITLLTVLLVELESQCFFQWKGILALLFALFSHAFIYAECQKKCCNVSVITFNALPSLLSGILLSTISWFIESPDIYTFSNRSILAIFYLGDFSGIFGILSYFYLQKKVSAFYASTVFLIFPIIAGFLENYFYKNKILLCQMWFIFPLIIGILLTLIPVEYLEKNKKLNNEKL</sequence>
<evidence type="ECO:0000313" key="8">
    <source>
        <dbReference type="EMBL" id="QCI17677.1"/>
    </source>
</evidence>
<keyword evidence="5 6" id="KW-0472">Membrane</keyword>
<comment type="subcellular location">
    <subcellularLocation>
        <location evidence="1">Cell membrane</location>
        <topology evidence="1">Multi-pass membrane protein</topology>
    </subcellularLocation>
</comment>
<evidence type="ECO:0000259" key="7">
    <source>
        <dbReference type="Pfam" id="PF00892"/>
    </source>
</evidence>
<accession>A0A4D6XRX1</accession>
<reference evidence="8 9" key="2">
    <citation type="submission" date="2019-05" db="EMBL/GenBank/DDBJ databases">
        <title>Genome evolution of the obligate endosymbiont Buchnera aphidicola.</title>
        <authorList>
            <person name="Moran N.A."/>
        </authorList>
    </citation>
    <scope>NUCLEOTIDE SEQUENCE [LARGE SCALE GENOMIC DNA]</scope>
    <source>
        <strain evidence="8 9">Ala</strain>
    </source>
</reference>
<feature type="transmembrane region" description="Helical" evidence="6">
    <location>
        <begin position="213"/>
        <end position="235"/>
    </location>
</feature>
<dbReference type="EMBL" id="CP034891">
    <property type="protein sequence ID" value="QCI17677.1"/>
    <property type="molecule type" value="Genomic_DNA"/>
</dbReference>
<dbReference type="InterPro" id="IPR037185">
    <property type="entry name" value="EmrE-like"/>
</dbReference>
<evidence type="ECO:0000256" key="4">
    <source>
        <dbReference type="ARBA" id="ARBA00022989"/>
    </source>
</evidence>
<dbReference type="InterPro" id="IPR000620">
    <property type="entry name" value="EamA_dom"/>
</dbReference>
<dbReference type="GO" id="GO:0016020">
    <property type="term" value="C:membrane"/>
    <property type="evidence" value="ECO:0007669"/>
    <property type="project" value="UniProtKB-SubCell"/>
</dbReference>
<reference evidence="8 9" key="1">
    <citation type="submission" date="2018-12" db="EMBL/GenBank/DDBJ databases">
        <authorList>
            <person name="Chong R.A."/>
        </authorList>
    </citation>
    <scope>NUCLEOTIDE SEQUENCE [LARGE SCALE GENOMIC DNA]</scope>
    <source>
        <strain evidence="8 9">Ala</strain>
    </source>
</reference>
<feature type="transmembrane region" description="Helical" evidence="6">
    <location>
        <begin position="34"/>
        <end position="55"/>
    </location>
</feature>
<dbReference type="InterPro" id="IPR050638">
    <property type="entry name" value="AA-Vitamin_Transporters"/>
</dbReference>
<dbReference type="PANTHER" id="PTHR32322:SF14">
    <property type="entry name" value="PROTEIN PAGO"/>
    <property type="match status" value="1"/>
</dbReference>
<feature type="transmembrane region" description="Helical" evidence="6">
    <location>
        <begin position="148"/>
        <end position="168"/>
    </location>
</feature>
<feature type="transmembrane region" description="Helical" evidence="6">
    <location>
        <begin position="67"/>
        <end position="89"/>
    </location>
</feature>
<dbReference type="AlphaFoldDB" id="A0A4D6XRX1"/>
<keyword evidence="2" id="KW-1003">Cell membrane</keyword>
<evidence type="ECO:0000256" key="3">
    <source>
        <dbReference type="ARBA" id="ARBA00022692"/>
    </source>
</evidence>
<evidence type="ECO:0000313" key="9">
    <source>
        <dbReference type="Proteomes" id="UP000298660"/>
    </source>
</evidence>
<feature type="transmembrane region" description="Helical" evidence="6">
    <location>
        <begin position="180"/>
        <end position="201"/>
    </location>
</feature>
<dbReference type="PANTHER" id="PTHR32322">
    <property type="entry name" value="INNER MEMBRANE TRANSPORTER"/>
    <property type="match status" value="1"/>
</dbReference>
<feature type="transmembrane region" description="Helical" evidence="6">
    <location>
        <begin position="242"/>
        <end position="262"/>
    </location>
</feature>
<dbReference type="SUPFAM" id="SSF103481">
    <property type="entry name" value="Multidrug resistance efflux transporter EmrE"/>
    <property type="match status" value="2"/>
</dbReference>
<feature type="domain" description="EamA" evidence="7">
    <location>
        <begin position="150"/>
        <end position="286"/>
    </location>
</feature>